<dbReference type="PROSITE" id="PS00129">
    <property type="entry name" value="GLYCOSYL_HYDROL_F31_1"/>
    <property type="match status" value="1"/>
</dbReference>
<dbReference type="InterPro" id="IPR017853">
    <property type="entry name" value="GH"/>
</dbReference>
<dbReference type="SUPFAM" id="SSF51445">
    <property type="entry name" value="(Trans)glycosidases"/>
    <property type="match status" value="1"/>
</dbReference>
<evidence type="ECO:0000313" key="5">
    <source>
        <dbReference type="Proteomes" id="UP001176940"/>
    </source>
</evidence>
<evidence type="ECO:0000313" key="4">
    <source>
        <dbReference type="EMBL" id="CAJ0920474.1"/>
    </source>
</evidence>
<evidence type="ECO:0000256" key="1">
    <source>
        <dbReference type="ARBA" id="ARBA00007806"/>
    </source>
</evidence>
<dbReference type="PANTHER" id="PTHR22762:SF60">
    <property type="entry name" value="NEUTRAL ALPHA-GLUCOSIDASE C"/>
    <property type="match status" value="1"/>
</dbReference>
<dbReference type="Gene3D" id="3.20.20.80">
    <property type="entry name" value="Glycosidases"/>
    <property type="match status" value="1"/>
</dbReference>
<dbReference type="EMBL" id="CAUEEQ010001653">
    <property type="protein sequence ID" value="CAJ0920474.1"/>
    <property type="molecule type" value="Genomic_DNA"/>
</dbReference>
<gene>
    <name evidence="4" type="ORF">RIMI_LOCUS1276870</name>
</gene>
<proteinExistence type="inferred from homology"/>
<keyword evidence="2" id="KW-0378">Hydrolase</keyword>
<dbReference type="Proteomes" id="UP001176940">
    <property type="component" value="Unassembled WGS sequence"/>
</dbReference>
<dbReference type="InterPro" id="IPR030458">
    <property type="entry name" value="Glyco_hydro_31_AS"/>
</dbReference>
<comment type="caution">
    <text evidence="4">The sequence shown here is derived from an EMBL/GenBank/DDBJ whole genome shotgun (WGS) entry which is preliminary data.</text>
</comment>
<name>A0ABN9KTN5_9NEOB</name>
<dbReference type="PANTHER" id="PTHR22762">
    <property type="entry name" value="ALPHA-GLUCOSIDASE"/>
    <property type="match status" value="1"/>
</dbReference>
<dbReference type="Pfam" id="PF01055">
    <property type="entry name" value="Glyco_hydro_31_2nd"/>
    <property type="match status" value="1"/>
</dbReference>
<dbReference type="InterPro" id="IPR000322">
    <property type="entry name" value="Glyco_hydro_31_TIM"/>
</dbReference>
<protein>
    <recommendedName>
        <fullName evidence="3">Glycoside hydrolase family 31 TIM barrel domain-containing protein</fullName>
    </recommendedName>
</protein>
<keyword evidence="2" id="KW-0326">Glycosidase</keyword>
<feature type="domain" description="Glycoside hydrolase family 31 TIM barrel" evidence="3">
    <location>
        <begin position="15"/>
        <end position="207"/>
    </location>
</feature>
<evidence type="ECO:0000259" key="3">
    <source>
        <dbReference type="Pfam" id="PF01055"/>
    </source>
</evidence>
<reference evidence="4" key="1">
    <citation type="submission" date="2023-07" db="EMBL/GenBank/DDBJ databases">
        <authorList>
            <person name="Stuckert A."/>
        </authorList>
    </citation>
    <scope>NUCLEOTIDE SEQUENCE</scope>
</reference>
<keyword evidence="5" id="KW-1185">Reference proteome</keyword>
<sequence>MKPQKTRCISGTQMFPPLFSLGYHQCRWNYEDEADVEAVDSGFDDNNIPYDVIWLDIEHTDGKRYFTWDPETFPNPVKMQERLQEKRRKLVVISDPHIKVDPKYPIYKEAKEKGYFVKNVIGQDFEGNCWPGVSSYLDFTNPAVREWYSSQFSFDKYKDSTDVLFIWNDMNEPSVFESPEGTMPKDAVHHQGWDHRDLHNLYGFYQVNV</sequence>
<accession>A0ABN9KTN5</accession>
<comment type="similarity">
    <text evidence="1 2">Belongs to the glycosyl hydrolase 31 family.</text>
</comment>
<evidence type="ECO:0000256" key="2">
    <source>
        <dbReference type="RuleBase" id="RU361185"/>
    </source>
</evidence>
<organism evidence="4 5">
    <name type="scientific">Ranitomeya imitator</name>
    <name type="common">mimic poison frog</name>
    <dbReference type="NCBI Taxonomy" id="111125"/>
    <lineage>
        <taxon>Eukaryota</taxon>
        <taxon>Metazoa</taxon>
        <taxon>Chordata</taxon>
        <taxon>Craniata</taxon>
        <taxon>Vertebrata</taxon>
        <taxon>Euteleostomi</taxon>
        <taxon>Amphibia</taxon>
        <taxon>Batrachia</taxon>
        <taxon>Anura</taxon>
        <taxon>Neobatrachia</taxon>
        <taxon>Hyloidea</taxon>
        <taxon>Dendrobatidae</taxon>
        <taxon>Dendrobatinae</taxon>
        <taxon>Ranitomeya</taxon>
    </lineage>
</organism>